<gene>
    <name evidence="1" type="ORF">CI610_01463</name>
</gene>
<proteinExistence type="predicted"/>
<evidence type="ECO:0008006" key="2">
    <source>
        <dbReference type="Google" id="ProtNLM"/>
    </source>
</evidence>
<name>A0A2H9T8U0_9ZZZZ</name>
<sequence>MDKYIKRLLSKPKDLTVGDLRKALGGLGFEFSECAGSRLQFAKGNIKIKIHRPHPNPVIKRHQLQFIVRELKNNHLVPVEKDYQPIRDGRHRCSVDQDLGKG</sequence>
<organism evidence="1">
    <name type="scientific">invertebrate metagenome</name>
    <dbReference type="NCBI Taxonomy" id="1711999"/>
    <lineage>
        <taxon>unclassified sequences</taxon>
        <taxon>metagenomes</taxon>
        <taxon>organismal metagenomes</taxon>
    </lineage>
</organism>
<dbReference type="InterPro" id="IPR012933">
    <property type="entry name" value="HicA_mRNA_interferase"/>
</dbReference>
<protein>
    <recommendedName>
        <fullName evidence="2">HicA protein</fullName>
    </recommendedName>
</protein>
<accession>A0A2H9T8U0</accession>
<dbReference type="EMBL" id="NSIT01000061">
    <property type="protein sequence ID" value="PJE79558.1"/>
    <property type="molecule type" value="Genomic_DNA"/>
</dbReference>
<comment type="caution">
    <text evidence="1">The sequence shown here is derived from an EMBL/GenBank/DDBJ whole genome shotgun (WGS) entry which is preliminary data.</text>
</comment>
<dbReference type="GO" id="GO:0003729">
    <property type="term" value="F:mRNA binding"/>
    <property type="evidence" value="ECO:0007669"/>
    <property type="project" value="InterPro"/>
</dbReference>
<dbReference type="Pfam" id="PF07927">
    <property type="entry name" value="HicA_toxin"/>
    <property type="match status" value="1"/>
</dbReference>
<dbReference type="AlphaFoldDB" id="A0A2H9T8U0"/>
<reference evidence="1" key="1">
    <citation type="journal article" date="2017" name="Appl. Environ. Microbiol.">
        <title>Molecular characterization of an Endozoicomonas-like organism causing infection in king scallop Pecten maximus L.</title>
        <authorList>
            <person name="Cano I."/>
            <person name="van Aerle R."/>
            <person name="Ross S."/>
            <person name="Verner-Jeffreys D.W."/>
            <person name="Paley R.K."/>
            <person name="Rimmer G."/>
            <person name="Ryder D."/>
            <person name="Hooper P."/>
            <person name="Stone D."/>
            <person name="Feist S.W."/>
        </authorList>
    </citation>
    <scope>NUCLEOTIDE SEQUENCE</scope>
</reference>
<evidence type="ECO:0000313" key="1">
    <source>
        <dbReference type="EMBL" id="PJE79558.1"/>
    </source>
</evidence>